<gene>
    <name evidence="2" type="ORF">HBR001_LOCUS6530</name>
</gene>
<comment type="caution">
    <text evidence="2">The sequence shown here is derived from an EMBL/GenBank/DDBJ whole genome shotgun (WGS) entry which is preliminary data.</text>
</comment>
<reference evidence="2" key="1">
    <citation type="submission" date="2022-12" db="EMBL/GenBank/DDBJ databases">
        <authorList>
            <person name="Webb A."/>
        </authorList>
    </citation>
    <scope>NUCLEOTIDE SEQUENCE</scope>
    <source>
        <strain evidence="2">Hp1</strain>
    </source>
</reference>
<dbReference type="EMBL" id="CANTFL010001264">
    <property type="protein sequence ID" value="CAI5735561.1"/>
    <property type="molecule type" value="Genomic_DNA"/>
</dbReference>
<protein>
    <recommendedName>
        <fullName evidence="4">RxLR effector candidate protein</fullName>
    </recommendedName>
</protein>
<feature type="chain" id="PRO_5043662105" description="RxLR effector candidate protein" evidence="1">
    <location>
        <begin position="24"/>
        <end position="336"/>
    </location>
</feature>
<evidence type="ECO:0000313" key="2">
    <source>
        <dbReference type="EMBL" id="CAI5735561.1"/>
    </source>
</evidence>
<dbReference type="Proteomes" id="UP001162031">
    <property type="component" value="Unassembled WGS sequence"/>
</dbReference>
<evidence type="ECO:0000313" key="3">
    <source>
        <dbReference type="Proteomes" id="UP001162031"/>
    </source>
</evidence>
<sequence length="336" mass="38400">MGFYRFLLLHSAAMLMCAYSSSGISNGTKAAETDYPVQSRSFVEDKNGARVHPLPIARDASAGEERAFTGPTALIENALRSLLLKTMGVKNRFMETIASFMSRLHFKYWERKGHTPSDLARSMKLFEGENLFAGQKLKLLERYIDFFCHQRNTEIKLVDVLVQGFGGEAKFAPFLYAFASRNPGNAKADELLDVLFAKWQGGKERFEDVFARLKIKEAGFEHLSYKQIMRLHHYREQYILDTRAKDVKTLGSLLGTEFDSEGKLAVRAVDKLEDDDTKVTGKQILLELFGEWKSKLMTKPEVRSKMFSGMEDVPEELIERILRDYKTFSSDKWVAK</sequence>
<accession>A0AAV0UJT7</accession>
<evidence type="ECO:0000256" key="1">
    <source>
        <dbReference type="SAM" id="SignalP"/>
    </source>
</evidence>
<evidence type="ECO:0008006" key="4">
    <source>
        <dbReference type="Google" id="ProtNLM"/>
    </source>
</evidence>
<name>A0AAV0UJT7_HYABA</name>
<dbReference type="AlphaFoldDB" id="A0AAV0UJT7"/>
<keyword evidence="3" id="KW-1185">Reference proteome</keyword>
<keyword evidence="1" id="KW-0732">Signal</keyword>
<proteinExistence type="predicted"/>
<organism evidence="2 3">
    <name type="scientific">Hyaloperonospora brassicae</name>
    <name type="common">Brassica downy mildew</name>
    <name type="synonym">Peronospora brassicae</name>
    <dbReference type="NCBI Taxonomy" id="162125"/>
    <lineage>
        <taxon>Eukaryota</taxon>
        <taxon>Sar</taxon>
        <taxon>Stramenopiles</taxon>
        <taxon>Oomycota</taxon>
        <taxon>Peronosporomycetes</taxon>
        <taxon>Peronosporales</taxon>
        <taxon>Peronosporaceae</taxon>
        <taxon>Hyaloperonospora</taxon>
    </lineage>
</organism>
<feature type="signal peptide" evidence="1">
    <location>
        <begin position="1"/>
        <end position="23"/>
    </location>
</feature>